<accession>A0ABQ2BJW4</accession>
<proteinExistence type="predicted"/>
<evidence type="ECO:0000313" key="2">
    <source>
        <dbReference type="Proteomes" id="UP000645390"/>
    </source>
</evidence>
<gene>
    <name evidence="1" type="ORF">GCM10008119_20410</name>
</gene>
<sequence length="92" mass="10801">METINLQNDLNFSFEKLPDTIRLIISKNNEEWACRKEKLKNLISFLEADEMHIFKGRLQLFKSGNKIDIQVKNKKISSISTETFQQALDKLK</sequence>
<dbReference type="Proteomes" id="UP000645390">
    <property type="component" value="Unassembled WGS sequence"/>
</dbReference>
<reference evidence="2" key="1">
    <citation type="journal article" date="2019" name="Int. J. Syst. Evol. Microbiol.">
        <title>The Global Catalogue of Microorganisms (GCM) 10K type strain sequencing project: providing services to taxonomists for standard genome sequencing and annotation.</title>
        <authorList>
            <consortium name="The Broad Institute Genomics Platform"/>
            <consortium name="The Broad Institute Genome Sequencing Center for Infectious Disease"/>
            <person name="Wu L."/>
            <person name="Ma J."/>
        </authorList>
    </citation>
    <scope>NUCLEOTIDE SEQUENCE [LARGE SCALE GENOMIC DNA]</scope>
    <source>
        <strain evidence="2">CCM 8939</strain>
    </source>
</reference>
<protein>
    <submittedName>
        <fullName evidence="1">Uncharacterized protein</fullName>
    </submittedName>
</protein>
<evidence type="ECO:0000313" key="1">
    <source>
        <dbReference type="EMBL" id="GGI25990.1"/>
    </source>
</evidence>
<keyword evidence="2" id="KW-1185">Reference proteome</keyword>
<organism evidence="1 2">
    <name type="scientific">Pedobacter mendelii</name>
    <dbReference type="NCBI Taxonomy" id="1908240"/>
    <lineage>
        <taxon>Bacteria</taxon>
        <taxon>Pseudomonadati</taxon>
        <taxon>Bacteroidota</taxon>
        <taxon>Sphingobacteriia</taxon>
        <taxon>Sphingobacteriales</taxon>
        <taxon>Sphingobacteriaceae</taxon>
        <taxon>Pedobacter</taxon>
    </lineage>
</organism>
<comment type="caution">
    <text evidence="1">The sequence shown here is derived from an EMBL/GenBank/DDBJ whole genome shotgun (WGS) entry which is preliminary data.</text>
</comment>
<dbReference type="EMBL" id="BMDJ01000005">
    <property type="protein sequence ID" value="GGI25990.1"/>
    <property type="molecule type" value="Genomic_DNA"/>
</dbReference>
<name>A0ABQ2BJW4_9SPHI</name>
<dbReference type="RefSeq" id="WP_188413862.1">
    <property type="nucleotide sequence ID" value="NZ_BMDJ01000005.1"/>
</dbReference>